<keyword evidence="1" id="KW-1133">Transmembrane helix</keyword>
<comment type="caution">
    <text evidence="2">The sequence shown here is derived from an EMBL/GenBank/DDBJ whole genome shotgun (WGS) entry which is preliminary data.</text>
</comment>
<sequence length="238" mass="27837">MAMKVTVKSLRVTHQHNLSPTDYTQAMVQEAEELDEVRLAALDHLYVQKKAVARMYNKRVKHKVWRRRLSMKGCLPIGFKDPKFGKWSTNWEGPYVIFVGKGAYQLHDKCDGLRHSNPKNGHFLKKCRIRKFLCVILDYGGVLWVAGFLKRFYMNVGMESTTHITCVTLLTVDFKAERARQLTFNANVVRLEYKIDVLEWNDWSSQIGANYCGVRQTKLTDLEDYERRRHSNVKDTLY</sequence>
<gene>
    <name evidence="2" type="ORF">FNV43_RR12832</name>
</gene>
<keyword evidence="3" id="KW-1185">Reference proteome</keyword>
<feature type="transmembrane region" description="Helical" evidence="1">
    <location>
        <begin position="132"/>
        <end position="153"/>
    </location>
</feature>
<protein>
    <submittedName>
        <fullName evidence="2">Uncharacterized protein</fullName>
    </submittedName>
</protein>
<evidence type="ECO:0000313" key="2">
    <source>
        <dbReference type="EMBL" id="KAF3447645.1"/>
    </source>
</evidence>
<accession>A0A8K0H930</accession>
<dbReference type="OrthoDB" id="5596291at2759"/>
<dbReference type="EMBL" id="VOIH02000005">
    <property type="protein sequence ID" value="KAF3447645.1"/>
    <property type="molecule type" value="Genomic_DNA"/>
</dbReference>
<name>A0A8K0H930_9ROSA</name>
<evidence type="ECO:0000256" key="1">
    <source>
        <dbReference type="SAM" id="Phobius"/>
    </source>
</evidence>
<reference evidence="2" key="1">
    <citation type="submission" date="2020-03" db="EMBL/GenBank/DDBJ databases">
        <title>A high-quality chromosome-level genome assembly of a woody plant with both climbing and erect habits, Rhamnella rubrinervis.</title>
        <authorList>
            <person name="Lu Z."/>
            <person name="Yang Y."/>
            <person name="Zhu X."/>
            <person name="Sun Y."/>
        </authorList>
    </citation>
    <scope>NUCLEOTIDE SEQUENCE</scope>
    <source>
        <strain evidence="2">BYM</strain>
        <tissue evidence="2">Leaf</tissue>
    </source>
</reference>
<keyword evidence="1" id="KW-0472">Membrane</keyword>
<dbReference type="Proteomes" id="UP000796880">
    <property type="component" value="Unassembled WGS sequence"/>
</dbReference>
<proteinExistence type="predicted"/>
<keyword evidence="1" id="KW-0812">Transmembrane</keyword>
<organism evidence="2 3">
    <name type="scientific">Rhamnella rubrinervis</name>
    <dbReference type="NCBI Taxonomy" id="2594499"/>
    <lineage>
        <taxon>Eukaryota</taxon>
        <taxon>Viridiplantae</taxon>
        <taxon>Streptophyta</taxon>
        <taxon>Embryophyta</taxon>
        <taxon>Tracheophyta</taxon>
        <taxon>Spermatophyta</taxon>
        <taxon>Magnoliopsida</taxon>
        <taxon>eudicotyledons</taxon>
        <taxon>Gunneridae</taxon>
        <taxon>Pentapetalae</taxon>
        <taxon>rosids</taxon>
        <taxon>fabids</taxon>
        <taxon>Rosales</taxon>
        <taxon>Rhamnaceae</taxon>
        <taxon>rhamnoid group</taxon>
        <taxon>Rhamneae</taxon>
        <taxon>Rhamnella</taxon>
    </lineage>
</organism>
<dbReference type="AlphaFoldDB" id="A0A8K0H930"/>
<evidence type="ECO:0000313" key="3">
    <source>
        <dbReference type="Proteomes" id="UP000796880"/>
    </source>
</evidence>